<sequence>MFVKQENYCPPICSDPCLKLDKIAPFLNISVQVRQNSLQDNVGVIQESKQVVSKQKALKCGHGISQSFLSQRSASD</sequence>
<dbReference type="EMBL" id="RRYP01024365">
    <property type="protein sequence ID" value="TNV72085.1"/>
    <property type="molecule type" value="Genomic_DNA"/>
</dbReference>
<name>A0A8J8NCT5_HALGN</name>
<gene>
    <name evidence="1" type="ORF">FGO68_gene10946</name>
</gene>
<evidence type="ECO:0000313" key="1">
    <source>
        <dbReference type="EMBL" id="TNV72085.1"/>
    </source>
</evidence>
<keyword evidence="2" id="KW-1185">Reference proteome</keyword>
<organism evidence="1 2">
    <name type="scientific">Halteria grandinella</name>
    <dbReference type="NCBI Taxonomy" id="5974"/>
    <lineage>
        <taxon>Eukaryota</taxon>
        <taxon>Sar</taxon>
        <taxon>Alveolata</taxon>
        <taxon>Ciliophora</taxon>
        <taxon>Intramacronucleata</taxon>
        <taxon>Spirotrichea</taxon>
        <taxon>Stichotrichia</taxon>
        <taxon>Sporadotrichida</taxon>
        <taxon>Halteriidae</taxon>
        <taxon>Halteria</taxon>
    </lineage>
</organism>
<reference evidence="1" key="1">
    <citation type="submission" date="2019-06" db="EMBL/GenBank/DDBJ databases">
        <authorList>
            <person name="Zheng W."/>
        </authorList>
    </citation>
    <scope>NUCLEOTIDE SEQUENCE</scope>
    <source>
        <strain evidence="1">QDHG01</strain>
    </source>
</reference>
<proteinExistence type="predicted"/>
<comment type="caution">
    <text evidence="1">The sequence shown here is derived from an EMBL/GenBank/DDBJ whole genome shotgun (WGS) entry which is preliminary data.</text>
</comment>
<dbReference type="Proteomes" id="UP000785679">
    <property type="component" value="Unassembled WGS sequence"/>
</dbReference>
<evidence type="ECO:0000313" key="2">
    <source>
        <dbReference type="Proteomes" id="UP000785679"/>
    </source>
</evidence>
<accession>A0A8J8NCT5</accession>
<dbReference type="AlphaFoldDB" id="A0A8J8NCT5"/>
<protein>
    <submittedName>
        <fullName evidence="1">Uncharacterized protein</fullName>
    </submittedName>
</protein>